<dbReference type="InterPro" id="IPR036249">
    <property type="entry name" value="Thioredoxin-like_sf"/>
</dbReference>
<accession>A0A5D3KPB6</accession>
<evidence type="ECO:0000259" key="1">
    <source>
        <dbReference type="Pfam" id="PF00578"/>
    </source>
</evidence>
<comment type="caution">
    <text evidence="2">The sequence shown here is derived from an EMBL/GenBank/DDBJ whole genome shotgun (WGS) entry which is preliminary data.</text>
</comment>
<proteinExistence type="predicted"/>
<dbReference type="Proteomes" id="UP000324758">
    <property type="component" value="Unassembled WGS sequence"/>
</dbReference>
<feature type="domain" description="Alkyl hydroperoxide reductase subunit C/ Thiol specific antioxidant" evidence="1">
    <location>
        <begin position="8"/>
        <end position="130"/>
    </location>
</feature>
<evidence type="ECO:0000313" key="2">
    <source>
        <dbReference type="EMBL" id="TYL98053.1"/>
    </source>
</evidence>
<sequence length="198" mass="22850">MRTDMVPGATFPDYELSDHTGKHRKLSELQGIDPMIVVLGRGGFCPKDRRQTEGLVQLHREMEVGYCRLVTITTDNITQTNEYRSGAGAHWPFLSDPRRIIQKDLDIAEYTDPLHNPMIPHVIVLEPALRIHKIYNGYWFFGRPTVEELRQDLRAVSMISRPDWDITAPGFRAQWDQGHKEHFYPYGKAYVETLGEQG</sequence>
<evidence type="ECO:0000313" key="3">
    <source>
        <dbReference type="Proteomes" id="UP000324758"/>
    </source>
</evidence>
<dbReference type="OrthoDB" id="9809746at2"/>
<reference evidence="2 3" key="1">
    <citation type="submission" date="2019-08" db="EMBL/GenBank/DDBJ databases">
        <title>Bradyrhizobium hipponensis sp. nov., a rhizobium isolated from a Lupinus angustifolius root nodule in Tunisia.</title>
        <authorList>
            <person name="Off K."/>
            <person name="Rejili M."/>
            <person name="Mars M."/>
            <person name="Brachmann A."/>
            <person name="Marin M."/>
        </authorList>
    </citation>
    <scope>NUCLEOTIDE SEQUENCE [LARGE SCALE GENOMIC DNA]</scope>
    <source>
        <strain evidence="2 3">CTAW71</strain>
    </source>
</reference>
<dbReference type="RefSeq" id="WP_148771307.1">
    <property type="nucleotide sequence ID" value="NZ_VSSS01000013.1"/>
</dbReference>
<name>A0A5D3KPB6_9BRAD</name>
<dbReference type="Pfam" id="PF00578">
    <property type="entry name" value="AhpC-TSA"/>
    <property type="match status" value="1"/>
</dbReference>
<keyword evidence="3" id="KW-1185">Reference proteome</keyword>
<dbReference type="GO" id="GO:0016491">
    <property type="term" value="F:oxidoreductase activity"/>
    <property type="evidence" value="ECO:0007669"/>
    <property type="project" value="InterPro"/>
</dbReference>
<dbReference type="Gene3D" id="3.40.30.10">
    <property type="entry name" value="Glutaredoxin"/>
    <property type="match status" value="1"/>
</dbReference>
<dbReference type="GO" id="GO:0016209">
    <property type="term" value="F:antioxidant activity"/>
    <property type="evidence" value="ECO:0007669"/>
    <property type="project" value="InterPro"/>
</dbReference>
<dbReference type="EMBL" id="VSSS01000013">
    <property type="protein sequence ID" value="TYL98053.1"/>
    <property type="molecule type" value="Genomic_DNA"/>
</dbReference>
<gene>
    <name evidence="2" type="ORF">FXB40_06120</name>
</gene>
<protein>
    <submittedName>
        <fullName evidence="2">Redoxin domain-containing protein</fullName>
    </submittedName>
</protein>
<dbReference type="InterPro" id="IPR000866">
    <property type="entry name" value="AhpC/TSA"/>
</dbReference>
<organism evidence="2 3">
    <name type="scientific">Bradyrhizobium rifense</name>
    <dbReference type="NCBI Taxonomy" id="515499"/>
    <lineage>
        <taxon>Bacteria</taxon>
        <taxon>Pseudomonadati</taxon>
        <taxon>Pseudomonadota</taxon>
        <taxon>Alphaproteobacteria</taxon>
        <taxon>Hyphomicrobiales</taxon>
        <taxon>Nitrobacteraceae</taxon>
        <taxon>Bradyrhizobium</taxon>
    </lineage>
</organism>
<dbReference type="AlphaFoldDB" id="A0A5D3KPB6"/>
<dbReference type="SUPFAM" id="SSF52833">
    <property type="entry name" value="Thioredoxin-like"/>
    <property type="match status" value="1"/>
</dbReference>